<keyword evidence="2" id="KW-1185">Reference proteome</keyword>
<dbReference type="RefSeq" id="WP_102373798.1">
    <property type="nucleotide sequence ID" value="NZ_JBBNOP010000010.1"/>
</dbReference>
<organism evidence="1 2">
    <name type="scientific">Raoultibacter massiliensis</name>
    <dbReference type="NCBI Taxonomy" id="1852371"/>
    <lineage>
        <taxon>Bacteria</taxon>
        <taxon>Bacillati</taxon>
        <taxon>Actinomycetota</taxon>
        <taxon>Coriobacteriia</taxon>
        <taxon>Eggerthellales</taxon>
        <taxon>Eggerthellaceae</taxon>
        <taxon>Raoultibacter</taxon>
    </lineage>
</organism>
<gene>
    <name evidence="1" type="ORF">AAA083_11440</name>
</gene>
<dbReference type="SUPFAM" id="SSF102114">
    <property type="entry name" value="Radical SAM enzymes"/>
    <property type="match status" value="1"/>
</dbReference>
<sequence>MGGTMGTVSSLAKACLARSTKLSSIRPLRFSSERGSYFDYAEASNLGMYIHVPAADACEEHGILAQPQPGAATGNAAVVHAVVGAVDAAGAAPWRTAIGASAERDRKTITTLFIKGNTSLLDEQAIASIMQAVRRRFAVTHGVGFELAAADVTVERLRMLREAGIAHLSIAADPPPCNTRSAAKPAVENLVPLAALKEAAFETVSLAFAFAQPGQTSQQLQCSVDIAFSSGVNHIAIRPFNSREAKRIERKSKVETAPIVEFGCAATTLMGAKFRINAYSIAEYGRRLEAGRLPAATTLKIVERERMLRYLLWAAHGEARLLVSQTRLLRGIGRPHKTKR</sequence>
<name>A0ABV1JET2_9ACTN</name>
<dbReference type="EMBL" id="JBBNOP010000010">
    <property type="protein sequence ID" value="MEQ3363586.1"/>
    <property type="molecule type" value="Genomic_DNA"/>
</dbReference>
<dbReference type="Proteomes" id="UP001487305">
    <property type="component" value="Unassembled WGS sequence"/>
</dbReference>
<comment type="caution">
    <text evidence="1">The sequence shown here is derived from an EMBL/GenBank/DDBJ whole genome shotgun (WGS) entry which is preliminary data.</text>
</comment>
<accession>A0ABV1JET2</accession>
<reference evidence="1 2" key="1">
    <citation type="submission" date="2024-04" db="EMBL/GenBank/DDBJ databases">
        <title>Human intestinal bacterial collection.</title>
        <authorList>
            <person name="Pauvert C."/>
            <person name="Hitch T.C.A."/>
            <person name="Clavel T."/>
        </authorList>
    </citation>
    <scope>NUCLEOTIDE SEQUENCE [LARGE SCALE GENOMIC DNA]</scope>
    <source>
        <strain evidence="1 2">CLA-KB-H42</strain>
    </source>
</reference>
<evidence type="ECO:0000313" key="2">
    <source>
        <dbReference type="Proteomes" id="UP001487305"/>
    </source>
</evidence>
<evidence type="ECO:0008006" key="3">
    <source>
        <dbReference type="Google" id="ProtNLM"/>
    </source>
</evidence>
<evidence type="ECO:0000313" key="1">
    <source>
        <dbReference type="EMBL" id="MEQ3363586.1"/>
    </source>
</evidence>
<proteinExistence type="predicted"/>
<dbReference type="InterPro" id="IPR058240">
    <property type="entry name" value="rSAM_sf"/>
</dbReference>
<protein>
    <recommendedName>
        <fullName evidence="3">Radical SAM protein</fullName>
    </recommendedName>
</protein>